<name>A0A0U1L4N1_9FIRM</name>
<dbReference type="PROSITE" id="PS51332">
    <property type="entry name" value="B12_BINDING"/>
    <property type="match status" value="1"/>
</dbReference>
<dbReference type="GO" id="GO:0046872">
    <property type="term" value="F:metal ion binding"/>
    <property type="evidence" value="ECO:0007669"/>
    <property type="project" value="InterPro"/>
</dbReference>
<feature type="domain" description="B12-binding" evidence="1">
    <location>
        <begin position="1"/>
        <end position="130"/>
    </location>
</feature>
<dbReference type="Gene3D" id="3.40.50.280">
    <property type="entry name" value="Cobalamin-binding domain"/>
    <property type="match status" value="1"/>
</dbReference>
<sequence length="606" mass="66821">MKKVVILAPLDPVHDIGLKMIGRGLNQAGHETFLLPPDLTPDEIVEMVFSKGKVDILLVSRTLGYGVGEILARFIDLADAAGLRTNTRIGIGGMAIRPELAAELGFDAGFGPGTTVEEVVCFVEGREYHPDPFRSKKDKTDMTANYDYQYHHGAIGEKLGRISEMILDWVKNKTSPGVKRAKLRDELWDVERWRKRQGNGDLYNHYPQLCSEIPQKYYTTGELHPKTRRFTIEEVRGLEKYLEETKARMSVLKLQHTRKKPLVFNQYGTGCPFMDVGHILASEAWGADGVVHFDPSWGARTEGFLDGFLTHQEDGTVITPANLNRIHGSLERSTLWQVRAHRGLNTPETVVLSGKIGADLTKINICYGALGAGTDPERMTVDGYHSILYAQKYNMPFDVVTNEELAGVPAYKAFAGMLIVSDLAVHLGARPILQPLFAYSPEVMIHEYMEDNYIDFNAGKIFALRNIINAPIWPGAPIGFLTHTEDRVQSATTTALHACLAMALEVDAISIASTDEAYSGGPISVPAKIDTLRAVQDSFRFFGQASIQPTNQADKYAEQITAGIEKVLDDVLATGDFVTAIHKGVLGSREEGAYPGRTGKDTVTTI</sequence>
<dbReference type="Proteomes" id="UP000049855">
    <property type="component" value="Unassembled WGS sequence"/>
</dbReference>
<organism evidence="2 3">
    <name type="scientific">Sporomusa ovata</name>
    <dbReference type="NCBI Taxonomy" id="2378"/>
    <lineage>
        <taxon>Bacteria</taxon>
        <taxon>Bacillati</taxon>
        <taxon>Bacillota</taxon>
        <taxon>Negativicutes</taxon>
        <taxon>Selenomonadales</taxon>
        <taxon>Sporomusaceae</taxon>
        <taxon>Sporomusa</taxon>
    </lineage>
</organism>
<evidence type="ECO:0000313" key="2">
    <source>
        <dbReference type="EMBL" id="CQR74630.1"/>
    </source>
</evidence>
<dbReference type="AlphaFoldDB" id="A0A0U1L4N1"/>
<dbReference type="GO" id="GO:0031419">
    <property type="term" value="F:cobalamin binding"/>
    <property type="evidence" value="ECO:0007669"/>
    <property type="project" value="InterPro"/>
</dbReference>
<dbReference type="Pfam" id="PF02310">
    <property type="entry name" value="B12-binding"/>
    <property type="match status" value="1"/>
</dbReference>
<dbReference type="EMBL" id="CTRP01000014">
    <property type="protein sequence ID" value="CQR74630.1"/>
    <property type="molecule type" value="Genomic_DNA"/>
</dbReference>
<proteinExistence type="predicted"/>
<dbReference type="RefSeq" id="WP_028971617.1">
    <property type="nucleotide sequence ID" value="NZ_CTRP01000014.1"/>
</dbReference>
<gene>
    <name evidence="2" type="ORF">SpAn4DRAFT_1092</name>
</gene>
<keyword evidence="3" id="KW-1185">Reference proteome</keyword>
<reference evidence="3" key="1">
    <citation type="submission" date="2015-03" db="EMBL/GenBank/DDBJ databases">
        <authorList>
            <person name="Nijsse Bart"/>
        </authorList>
    </citation>
    <scope>NUCLEOTIDE SEQUENCE [LARGE SCALE GENOMIC DNA]</scope>
</reference>
<dbReference type="InterPro" id="IPR036724">
    <property type="entry name" value="Cobalamin-bd_sf"/>
</dbReference>
<evidence type="ECO:0000259" key="1">
    <source>
        <dbReference type="PROSITE" id="PS51332"/>
    </source>
</evidence>
<evidence type="ECO:0000313" key="3">
    <source>
        <dbReference type="Proteomes" id="UP000049855"/>
    </source>
</evidence>
<protein>
    <submittedName>
        <fullName evidence="2">D-lysine 5,6-aminomutase beta subunit</fullName>
    </submittedName>
</protein>
<dbReference type="SUPFAM" id="SSF52242">
    <property type="entry name" value="Cobalamin (vitamin B12)-binding domain"/>
    <property type="match status" value="1"/>
</dbReference>
<dbReference type="InterPro" id="IPR006158">
    <property type="entry name" value="Cobalamin-bd"/>
</dbReference>
<accession>A0A0U1L4N1</accession>